<dbReference type="Proteomes" id="UP000738325">
    <property type="component" value="Unassembled WGS sequence"/>
</dbReference>
<proteinExistence type="predicted"/>
<organism evidence="1 2">
    <name type="scientific">Dissophora globulifera</name>
    <dbReference type="NCBI Taxonomy" id="979702"/>
    <lineage>
        <taxon>Eukaryota</taxon>
        <taxon>Fungi</taxon>
        <taxon>Fungi incertae sedis</taxon>
        <taxon>Mucoromycota</taxon>
        <taxon>Mortierellomycotina</taxon>
        <taxon>Mortierellomycetes</taxon>
        <taxon>Mortierellales</taxon>
        <taxon>Mortierellaceae</taxon>
        <taxon>Dissophora</taxon>
    </lineage>
</organism>
<reference evidence="1" key="1">
    <citation type="journal article" date="2020" name="Fungal Divers.">
        <title>Resolving the Mortierellaceae phylogeny through synthesis of multi-gene phylogenetics and phylogenomics.</title>
        <authorList>
            <person name="Vandepol N."/>
            <person name="Liber J."/>
            <person name="Desiro A."/>
            <person name="Na H."/>
            <person name="Kennedy M."/>
            <person name="Barry K."/>
            <person name="Grigoriev I.V."/>
            <person name="Miller A.N."/>
            <person name="O'Donnell K."/>
            <person name="Stajich J.E."/>
            <person name="Bonito G."/>
        </authorList>
    </citation>
    <scope>NUCLEOTIDE SEQUENCE</scope>
    <source>
        <strain evidence="1">REB-010B</strain>
    </source>
</reference>
<dbReference type="AlphaFoldDB" id="A0A9P6RN79"/>
<name>A0A9P6RN79_9FUNG</name>
<sequence length="72" mass="8021">MIENLNGLLRLVTANPDKVELQALLVQKEAAGPGLAFQVPQVLILLLQVLKLQVLKLQILKLQILKLQVFLL</sequence>
<evidence type="ECO:0000313" key="1">
    <source>
        <dbReference type="EMBL" id="KAG0324123.1"/>
    </source>
</evidence>
<keyword evidence="2" id="KW-1185">Reference proteome</keyword>
<accession>A0A9P6RN79</accession>
<dbReference type="EMBL" id="JAAAIP010000162">
    <property type="protein sequence ID" value="KAG0324123.1"/>
    <property type="molecule type" value="Genomic_DNA"/>
</dbReference>
<protein>
    <submittedName>
        <fullName evidence="1">Uncharacterized protein</fullName>
    </submittedName>
</protein>
<evidence type="ECO:0000313" key="2">
    <source>
        <dbReference type="Proteomes" id="UP000738325"/>
    </source>
</evidence>
<gene>
    <name evidence="1" type="ORF">BGZ99_002181</name>
</gene>
<comment type="caution">
    <text evidence="1">The sequence shown here is derived from an EMBL/GenBank/DDBJ whole genome shotgun (WGS) entry which is preliminary data.</text>
</comment>